<protein>
    <submittedName>
        <fullName evidence="2">Uncharacterized protein</fullName>
    </submittedName>
</protein>
<dbReference type="OMA" id="NGEYEHQ"/>
<evidence type="ECO:0000313" key="3">
    <source>
        <dbReference type="Proteomes" id="UP000594263"/>
    </source>
</evidence>
<name>A0A7N0VDT4_KALFE</name>
<dbReference type="EnsemblPlants" id="Kaladp0674s0054.1.v1.1">
    <property type="protein sequence ID" value="Kaladp0674s0054.1.v1.1.CDS.1"/>
    <property type="gene ID" value="Kaladp0674s0054.v1.1"/>
</dbReference>
<organism evidence="2 3">
    <name type="scientific">Kalanchoe fedtschenkoi</name>
    <name type="common">Lavender scallops</name>
    <name type="synonym">South American air plant</name>
    <dbReference type="NCBI Taxonomy" id="63787"/>
    <lineage>
        <taxon>Eukaryota</taxon>
        <taxon>Viridiplantae</taxon>
        <taxon>Streptophyta</taxon>
        <taxon>Embryophyta</taxon>
        <taxon>Tracheophyta</taxon>
        <taxon>Spermatophyta</taxon>
        <taxon>Magnoliopsida</taxon>
        <taxon>eudicotyledons</taxon>
        <taxon>Gunneridae</taxon>
        <taxon>Pentapetalae</taxon>
        <taxon>Saxifragales</taxon>
        <taxon>Crassulaceae</taxon>
        <taxon>Kalanchoe</taxon>
    </lineage>
</organism>
<evidence type="ECO:0000256" key="1">
    <source>
        <dbReference type="SAM" id="MobiDB-lite"/>
    </source>
</evidence>
<keyword evidence="3" id="KW-1185">Reference proteome</keyword>
<feature type="region of interest" description="Disordered" evidence="1">
    <location>
        <begin position="53"/>
        <end position="80"/>
    </location>
</feature>
<dbReference type="PANTHER" id="PTHR38224">
    <property type="entry name" value="PHLOEM SPECIFIC PROTEIN"/>
    <property type="match status" value="1"/>
</dbReference>
<dbReference type="Gramene" id="Kaladp0674s0054.1.v1.1">
    <property type="protein sequence ID" value="Kaladp0674s0054.1.v1.1.CDS.1"/>
    <property type="gene ID" value="Kaladp0674s0054.v1.1"/>
</dbReference>
<feature type="compositionally biased region" description="Polar residues" evidence="1">
    <location>
        <begin position="58"/>
        <end position="67"/>
    </location>
</feature>
<dbReference type="AlphaFoldDB" id="A0A7N0VDT4"/>
<sequence>MYQPRGVDQSSGQQYGWNRTSRDYHNHLTQMMRTTSADVVVPHQYNPSVHHVFKTKPAASTTAQESLSPPPKAAGGKKKVRIAVQEKTVIHDQSGSSGAAEDSVDADADSFIRQKHKGFELCKWTTFNKAR</sequence>
<dbReference type="PANTHER" id="PTHR38224:SF1">
    <property type="entry name" value="PHLOEM SPECIFIC PROTEIN"/>
    <property type="match status" value="1"/>
</dbReference>
<proteinExistence type="predicted"/>
<accession>A0A7N0VDT4</accession>
<reference evidence="2" key="1">
    <citation type="submission" date="2021-01" db="UniProtKB">
        <authorList>
            <consortium name="EnsemblPlants"/>
        </authorList>
    </citation>
    <scope>IDENTIFICATION</scope>
</reference>
<evidence type="ECO:0000313" key="2">
    <source>
        <dbReference type="EnsemblPlants" id="Kaladp0674s0054.1.v1.1.CDS.1"/>
    </source>
</evidence>
<dbReference type="Proteomes" id="UP000594263">
    <property type="component" value="Unplaced"/>
</dbReference>